<name>A0ABS6J1Q2_9RHOB</name>
<dbReference type="PROSITE" id="PS00061">
    <property type="entry name" value="ADH_SHORT"/>
    <property type="match status" value="1"/>
</dbReference>
<dbReference type="InterPro" id="IPR020904">
    <property type="entry name" value="Sc_DH/Rdtase_CS"/>
</dbReference>
<dbReference type="SUPFAM" id="SSF51735">
    <property type="entry name" value="NAD(P)-binding Rossmann-fold domains"/>
    <property type="match status" value="1"/>
</dbReference>
<gene>
    <name evidence="3" type="ORF">GU927_007470</name>
</gene>
<dbReference type="CDD" id="cd05233">
    <property type="entry name" value="SDR_c"/>
    <property type="match status" value="1"/>
</dbReference>
<organism evidence="3 4">
    <name type="scientific">Paragemmobacter amnigenus</name>
    <dbReference type="NCBI Taxonomy" id="2852097"/>
    <lineage>
        <taxon>Bacteria</taxon>
        <taxon>Pseudomonadati</taxon>
        <taxon>Pseudomonadota</taxon>
        <taxon>Alphaproteobacteria</taxon>
        <taxon>Rhodobacterales</taxon>
        <taxon>Paracoccaceae</taxon>
        <taxon>Paragemmobacter</taxon>
    </lineage>
</organism>
<evidence type="ECO:0000256" key="1">
    <source>
        <dbReference type="ARBA" id="ARBA00006484"/>
    </source>
</evidence>
<dbReference type="Gene3D" id="3.40.50.720">
    <property type="entry name" value="NAD(P)-binding Rossmann-like Domain"/>
    <property type="match status" value="1"/>
</dbReference>
<dbReference type="Pfam" id="PF13561">
    <property type="entry name" value="adh_short_C2"/>
    <property type="match status" value="1"/>
</dbReference>
<keyword evidence="2" id="KW-0560">Oxidoreductase</keyword>
<accession>A0ABS6J1Q2</accession>
<keyword evidence="4" id="KW-1185">Reference proteome</keyword>
<dbReference type="EMBL" id="JAAATX020000004">
    <property type="protein sequence ID" value="MBU9697684.1"/>
    <property type="molecule type" value="Genomic_DNA"/>
</dbReference>
<dbReference type="PRINTS" id="PR00081">
    <property type="entry name" value="GDHRDH"/>
</dbReference>
<dbReference type="InterPro" id="IPR036291">
    <property type="entry name" value="NAD(P)-bd_dom_sf"/>
</dbReference>
<reference evidence="3 4" key="1">
    <citation type="submission" date="2021-06" db="EMBL/GenBank/DDBJ databases">
        <title>Rhodobacteraceae bacterium strain HSP-20.</title>
        <authorList>
            <person name="Chen W.-M."/>
        </authorList>
    </citation>
    <scope>NUCLEOTIDE SEQUENCE [LARGE SCALE GENOMIC DNA]</scope>
    <source>
        <strain evidence="3 4">HSP-20</strain>
    </source>
</reference>
<dbReference type="PANTHER" id="PTHR43477">
    <property type="entry name" value="DIHYDROANTICAPSIN 7-DEHYDROGENASE"/>
    <property type="match status" value="1"/>
</dbReference>
<sequence>MNGCLEGRVVLVTGAGSGIGRAGAIAMAGEGALVVVTDLDAGLAEATAGAITDQGGRAEHRPLDVRDDAAARTLVDEVRARHGRIDVLHSHAGVQIAGRLEEVTAAQMDLSWQLNVRSHFVLAQAVLPAMRSQGGGSVIVTASNSGCQYDRGMISYATTKHAAVAMVRQMAADYARENIRFNALCPGFVDTPFNAGFERQMGGRERLESYVRDTIPMGRWASPEEIADGIVFLASDRSSFVTGLALVIDGGEVL</sequence>
<comment type="caution">
    <text evidence="3">The sequence shown here is derived from an EMBL/GenBank/DDBJ whole genome shotgun (WGS) entry which is preliminary data.</text>
</comment>
<evidence type="ECO:0000313" key="3">
    <source>
        <dbReference type="EMBL" id="MBU9697684.1"/>
    </source>
</evidence>
<protein>
    <submittedName>
        <fullName evidence="3">SDR family oxidoreductase</fullName>
    </submittedName>
</protein>
<evidence type="ECO:0000256" key="2">
    <source>
        <dbReference type="ARBA" id="ARBA00023002"/>
    </source>
</evidence>
<evidence type="ECO:0000313" key="4">
    <source>
        <dbReference type="Proteomes" id="UP000731907"/>
    </source>
</evidence>
<dbReference type="InterPro" id="IPR002347">
    <property type="entry name" value="SDR_fam"/>
</dbReference>
<proteinExistence type="inferred from homology"/>
<dbReference type="Proteomes" id="UP000731907">
    <property type="component" value="Unassembled WGS sequence"/>
</dbReference>
<dbReference type="InterPro" id="IPR051122">
    <property type="entry name" value="SDR_DHRS6-like"/>
</dbReference>
<comment type="similarity">
    <text evidence="1">Belongs to the short-chain dehydrogenases/reductases (SDR) family.</text>
</comment>
<dbReference type="PANTHER" id="PTHR43477:SF1">
    <property type="entry name" value="DIHYDROANTICAPSIN 7-DEHYDROGENASE"/>
    <property type="match status" value="1"/>
</dbReference>